<evidence type="ECO:0000256" key="1">
    <source>
        <dbReference type="SAM" id="MobiDB-lite"/>
    </source>
</evidence>
<feature type="transmembrane region" description="Helical" evidence="2">
    <location>
        <begin position="157"/>
        <end position="173"/>
    </location>
</feature>
<organism evidence="3 4">
    <name type="scientific">Halorubrum cibi</name>
    <dbReference type="NCBI Taxonomy" id="413815"/>
    <lineage>
        <taxon>Archaea</taxon>
        <taxon>Methanobacteriati</taxon>
        <taxon>Methanobacteriota</taxon>
        <taxon>Stenosarchaea group</taxon>
        <taxon>Halobacteria</taxon>
        <taxon>Halobacteriales</taxon>
        <taxon>Haloferacaceae</taxon>
        <taxon>Halorubrum</taxon>
    </lineage>
</organism>
<dbReference type="OrthoDB" id="329341at2157"/>
<keyword evidence="2" id="KW-0472">Membrane</keyword>
<dbReference type="Proteomes" id="UP000319712">
    <property type="component" value="Unassembled WGS sequence"/>
</dbReference>
<dbReference type="AlphaFoldDB" id="A0A521BHY5"/>
<feature type="transmembrane region" description="Helical" evidence="2">
    <location>
        <begin position="108"/>
        <end position="129"/>
    </location>
</feature>
<dbReference type="RefSeq" id="WP_142985685.1">
    <property type="nucleotide sequence ID" value="NZ_FXTD01000002.1"/>
</dbReference>
<sequence length="338" mass="35668">MPSESGSAGESVETVESAESTDTADATDAVVESTSGADSRTTTEPDPVSDPIEWGPVRHDRLRSVALGVSLVVAVGILLVAGIVAVGVTEAVWTAATGGGFGGGSDLWVLAVLLLVGGPFSLLYLLIAYDQSTEEARSKVRSAVGDYSLSRESIRPAWVLAGAVPFGALWVWGPSPAEIGLFYLFPLIWFLPTLAGSKGTSVRLDPAERVVERTDHTHDRTRSDDLESVVRTRRIDLPWTTLFLLAYRGNAWYRSTPWLFVPRERADAVEDALDGVLARSPGPDRASVPERVTLAILGSSSLVVGLAMSIAGADGGGIALGLLSAPFTLLFLALAARL</sequence>
<feature type="compositionally biased region" description="Polar residues" evidence="1">
    <location>
        <begin position="35"/>
        <end position="44"/>
    </location>
</feature>
<protein>
    <recommendedName>
        <fullName evidence="5">PH domain-containing protein</fullName>
    </recommendedName>
</protein>
<proteinExistence type="predicted"/>
<feature type="transmembrane region" description="Helical" evidence="2">
    <location>
        <begin position="317"/>
        <end position="336"/>
    </location>
</feature>
<accession>A0A521BHY5</accession>
<keyword evidence="2" id="KW-1133">Transmembrane helix</keyword>
<gene>
    <name evidence="3" type="ORF">SAMN06264867_102263</name>
</gene>
<feature type="region of interest" description="Disordered" evidence="1">
    <location>
        <begin position="1"/>
        <end position="54"/>
    </location>
</feature>
<feature type="transmembrane region" description="Helical" evidence="2">
    <location>
        <begin position="65"/>
        <end position="88"/>
    </location>
</feature>
<evidence type="ECO:0000313" key="3">
    <source>
        <dbReference type="EMBL" id="SMO46757.1"/>
    </source>
</evidence>
<keyword evidence="2" id="KW-0812">Transmembrane</keyword>
<feature type="compositionally biased region" description="Low complexity" evidence="1">
    <location>
        <begin position="1"/>
        <end position="34"/>
    </location>
</feature>
<dbReference type="EMBL" id="FXTD01000002">
    <property type="protein sequence ID" value="SMO46757.1"/>
    <property type="molecule type" value="Genomic_DNA"/>
</dbReference>
<evidence type="ECO:0000313" key="4">
    <source>
        <dbReference type="Proteomes" id="UP000319712"/>
    </source>
</evidence>
<evidence type="ECO:0008006" key="5">
    <source>
        <dbReference type="Google" id="ProtNLM"/>
    </source>
</evidence>
<feature type="transmembrane region" description="Helical" evidence="2">
    <location>
        <begin position="292"/>
        <end position="311"/>
    </location>
</feature>
<feature type="transmembrane region" description="Helical" evidence="2">
    <location>
        <begin position="179"/>
        <end position="196"/>
    </location>
</feature>
<reference evidence="3 4" key="1">
    <citation type="submission" date="2017-05" db="EMBL/GenBank/DDBJ databases">
        <authorList>
            <person name="Varghese N."/>
            <person name="Submissions S."/>
        </authorList>
    </citation>
    <scope>NUCLEOTIDE SEQUENCE [LARGE SCALE GENOMIC DNA]</scope>
    <source>
        <strain evidence="3 4">DSM 19504</strain>
    </source>
</reference>
<keyword evidence="4" id="KW-1185">Reference proteome</keyword>
<evidence type="ECO:0000256" key="2">
    <source>
        <dbReference type="SAM" id="Phobius"/>
    </source>
</evidence>
<name>A0A521BHY5_9EURY</name>